<dbReference type="SUPFAM" id="SSF52540">
    <property type="entry name" value="P-loop containing nucleoside triphosphate hydrolases"/>
    <property type="match status" value="1"/>
</dbReference>
<sequence length="300" mass="34741">MILNKNNSIDYLFAVKDGKVQSGLGLGSDFVDDYIRFKRGQMNMILGGANVGKSYWFQWYALAVSSQHDIKWTLWMGEDEVGETMINLIQMYSGKNFYHLTHDEIRKFNLKIEHWFTFLDPSLIYSPTDLLNIFKASDSDAFFIDPYTGLKRGYGFSDNYDFLNEMREFCNSSKKTVYISLHPSTESQRSTGQYPKGHTFEGHQKPPKMADAEGGQAFANRADDFWIVHRLTQHETMNDVTQIHVRKNKRNRTGGQPTLMDFPLTFQFNNGLGFRIGGIDLIKRKTLIERSEYLQPNKDF</sequence>
<dbReference type="Gene3D" id="3.40.50.300">
    <property type="entry name" value="P-loop containing nucleotide triphosphate hydrolases"/>
    <property type="match status" value="1"/>
</dbReference>
<reference evidence="2" key="1">
    <citation type="submission" date="2020-04" db="EMBL/GenBank/DDBJ databases">
        <authorList>
            <person name="Chiriac C."/>
            <person name="Salcher M."/>
            <person name="Ghai R."/>
            <person name="Kavagutti S V."/>
        </authorList>
    </citation>
    <scope>NUCLEOTIDE SEQUENCE</scope>
</reference>
<dbReference type="InterPro" id="IPR027417">
    <property type="entry name" value="P-loop_NTPase"/>
</dbReference>
<organism evidence="2">
    <name type="scientific">uncultured Caudovirales phage</name>
    <dbReference type="NCBI Taxonomy" id="2100421"/>
    <lineage>
        <taxon>Viruses</taxon>
        <taxon>Duplodnaviria</taxon>
        <taxon>Heunggongvirae</taxon>
        <taxon>Uroviricota</taxon>
        <taxon>Caudoviricetes</taxon>
        <taxon>Peduoviridae</taxon>
        <taxon>Maltschvirus</taxon>
        <taxon>Maltschvirus maltsch</taxon>
    </lineage>
</organism>
<proteinExistence type="predicted"/>
<feature type="compositionally biased region" description="Basic and acidic residues" evidence="1">
    <location>
        <begin position="198"/>
        <end position="211"/>
    </location>
</feature>
<protein>
    <recommendedName>
        <fullName evidence="3">AAA domain containing protein</fullName>
    </recommendedName>
</protein>
<feature type="region of interest" description="Disordered" evidence="1">
    <location>
        <begin position="186"/>
        <end position="211"/>
    </location>
</feature>
<evidence type="ECO:0008006" key="3">
    <source>
        <dbReference type="Google" id="ProtNLM"/>
    </source>
</evidence>
<evidence type="ECO:0000313" key="2">
    <source>
        <dbReference type="EMBL" id="CAB4147445.1"/>
    </source>
</evidence>
<evidence type="ECO:0000256" key="1">
    <source>
        <dbReference type="SAM" id="MobiDB-lite"/>
    </source>
</evidence>
<accession>A0A6J5MJT5</accession>
<dbReference type="EMBL" id="LR796477">
    <property type="protein sequence ID" value="CAB4147445.1"/>
    <property type="molecule type" value="Genomic_DNA"/>
</dbReference>
<gene>
    <name evidence="2" type="ORF">UFOVP514_30</name>
</gene>
<name>A0A6J5MJT5_9CAUD</name>